<evidence type="ECO:0000313" key="2">
    <source>
        <dbReference type="EMBL" id="TFH93052.1"/>
    </source>
</evidence>
<dbReference type="OrthoDB" id="5879189at2"/>
<accession>A0A4Y8WJF3</accession>
<name>A0A4Y8WJF3_9VIBR</name>
<feature type="chain" id="PRO_5021499147" evidence="1">
    <location>
        <begin position="24"/>
        <end position="120"/>
    </location>
</feature>
<keyword evidence="3" id="KW-1185">Reference proteome</keyword>
<dbReference type="AlphaFoldDB" id="A0A4Y8WJF3"/>
<organism evidence="2 3">
    <name type="scientific">Vibrio ouci</name>
    <dbReference type="NCBI Taxonomy" id="2499078"/>
    <lineage>
        <taxon>Bacteria</taxon>
        <taxon>Pseudomonadati</taxon>
        <taxon>Pseudomonadota</taxon>
        <taxon>Gammaproteobacteria</taxon>
        <taxon>Vibrionales</taxon>
        <taxon>Vibrionaceae</taxon>
        <taxon>Vibrio</taxon>
    </lineage>
</organism>
<reference evidence="2 3" key="1">
    <citation type="submission" date="2019-01" db="EMBL/GenBank/DDBJ databases">
        <title>Vibrio BEI176 sp. nov, a marine bacterium isolated from China: eastern marignal seas.</title>
        <authorList>
            <person name="Li B."/>
        </authorList>
    </citation>
    <scope>NUCLEOTIDE SEQUENCE [LARGE SCALE GENOMIC DNA]</scope>
    <source>
        <strain evidence="2 3">BEI176</strain>
    </source>
</reference>
<feature type="signal peptide" evidence="1">
    <location>
        <begin position="1"/>
        <end position="23"/>
    </location>
</feature>
<proteinExistence type="predicted"/>
<comment type="caution">
    <text evidence="2">The sequence shown here is derived from an EMBL/GenBank/DDBJ whole genome shotgun (WGS) entry which is preliminary data.</text>
</comment>
<evidence type="ECO:0000256" key="1">
    <source>
        <dbReference type="SAM" id="SignalP"/>
    </source>
</evidence>
<keyword evidence="1" id="KW-0732">Signal</keyword>
<dbReference type="EMBL" id="SATR01000003">
    <property type="protein sequence ID" value="TFH93052.1"/>
    <property type="molecule type" value="Genomic_DNA"/>
</dbReference>
<gene>
    <name evidence="2" type="ORF">ELS82_03630</name>
</gene>
<evidence type="ECO:0000313" key="3">
    <source>
        <dbReference type="Proteomes" id="UP000297753"/>
    </source>
</evidence>
<dbReference type="Proteomes" id="UP000297753">
    <property type="component" value="Unassembled WGS sequence"/>
</dbReference>
<protein>
    <submittedName>
        <fullName evidence="2">Uncharacterized protein</fullName>
    </submittedName>
</protein>
<dbReference type="RefSeq" id="WP_134834271.1">
    <property type="nucleotide sequence ID" value="NZ_SATR01000003.1"/>
</dbReference>
<sequence>MTSTVKKMAILMLLLSAPMTSSAAVKNTSLGIIDSIYAYDDYGAQDRFEGADVAVWFKTGLTECPNGVWLTPSAPGYQTLVSFLLTAYTTKQTVRFQVYNDRIWKGSKNKLCQIDAIRFE</sequence>